<comment type="caution">
    <text evidence="8">The sequence shown here is derived from an EMBL/GenBank/DDBJ whole genome shotgun (WGS) entry which is preliminary data.</text>
</comment>
<dbReference type="Gene3D" id="3.40.30.10">
    <property type="entry name" value="Glutaredoxin"/>
    <property type="match status" value="1"/>
</dbReference>
<keyword evidence="9" id="KW-1185">Reference proteome</keyword>
<comment type="catalytic activity">
    <reaction evidence="1">
        <text>2 glutathione + H2O2 = glutathione disulfide + 2 H2O</text>
        <dbReference type="Rhea" id="RHEA:16833"/>
        <dbReference type="ChEBI" id="CHEBI:15377"/>
        <dbReference type="ChEBI" id="CHEBI:16240"/>
        <dbReference type="ChEBI" id="CHEBI:57925"/>
        <dbReference type="ChEBI" id="CHEBI:58297"/>
        <dbReference type="EC" id="1.11.1.9"/>
    </reaction>
</comment>
<dbReference type="PRINTS" id="PR01011">
    <property type="entry name" value="GLUTPROXDASE"/>
</dbReference>
<dbReference type="Pfam" id="PF00255">
    <property type="entry name" value="GSHPx"/>
    <property type="match status" value="1"/>
</dbReference>
<gene>
    <name evidence="8" type="ORF">LB941_04385</name>
</gene>
<dbReference type="GO" id="GO:0004602">
    <property type="term" value="F:glutathione peroxidase activity"/>
    <property type="evidence" value="ECO:0007669"/>
    <property type="project" value="UniProtKB-EC"/>
</dbReference>
<dbReference type="PANTHER" id="PTHR11592">
    <property type="entry name" value="GLUTATHIONE PEROXIDASE"/>
    <property type="match status" value="1"/>
</dbReference>
<sequence>MTTIYDFDVTLESGEKHSLADYKGKVMLIVNTATKCGLAPQFSELEEIYQNYHEKGLVILGFPSNQFKQELANGQKAAEACRTTYGVTFPMHELTVVNGDETAPLFKYLKQEAPGQLGEAIKWNFTKFLVDPTGKALKRFAPTTKPKAFVSEIEALLPKI</sequence>
<dbReference type="RefSeq" id="WP_253359801.1">
    <property type="nucleotide sequence ID" value="NZ_JAIULA010000006.1"/>
</dbReference>
<dbReference type="PROSITE" id="PS00460">
    <property type="entry name" value="GLUTATHIONE_PEROXID_1"/>
    <property type="match status" value="1"/>
</dbReference>
<evidence type="ECO:0000256" key="2">
    <source>
        <dbReference type="ARBA" id="ARBA00006926"/>
    </source>
</evidence>
<keyword evidence="3 7" id="KW-0575">Peroxidase</keyword>
<dbReference type="GO" id="GO:0034599">
    <property type="term" value="P:cellular response to oxidative stress"/>
    <property type="evidence" value="ECO:0007669"/>
    <property type="project" value="TreeGrafter"/>
</dbReference>
<evidence type="ECO:0000256" key="3">
    <source>
        <dbReference type="ARBA" id="ARBA00022559"/>
    </source>
</evidence>
<keyword evidence="4 7" id="KW-0560">Oxidoreductase</keyword>
<dbReference type="PIRSF" id="PIRSF000303">
    <property type="entry name" value="Glutathion_perox"/>
    <property type="match status" value="1"/>
</dbReference>
<proteinExistence type="inferred from homology"/>
<dbReference type="InterPro" id="IPR000889">
    <property type="entry name" value="Glutathione_peroxidase"/>
</dbReference>
<dbReference type="InterPro" id="IPR029759">
    <property type="entry name" value="GPX_AS"/>
</dbReference>
<evidence type="ECO:0000256" key="7">
    <source>
        <dbReference type="RuleBase" id="RU000499"/>
    </source>
</evidence>
<dbReference type="SUPFAM" id="SSF52833">
    <property type="entry name" value="Thioredoxin-like"/>
    <property type="match status" value="1"/>
</dbReference>
<evidence type="ECO:0000256" key="6">
    <source>
        <dbReference type="PIRSR" id="PIRSR000303-1"/>
    </source>
</evidence>
<dbReference type="PROSITE" id="PS00763">
    <property type="entry name" value="GLUTATHIONE_PEROXID_2"/>
    <property type="match status" value="1"/>
</dbReference>
<dbReference type="InterPro" id="IPR029760">
    <property type="entry name" value="GPX_CS"/>
</dbReference>
<evidence type="ECO:0000256" key="1">
    <source>
        <dbReference type="ARBA" id="ARBA00000217"/>
    </source>
</evidence>
<name>A0A9X2JL65_9LACO</name>
<organism evidence="8 9">
    <name type="scientific">Ligilactobacillus ubinensis</name>
    <dbReference type="NCBI Taxonomy" id="2876789"/>
    <lineage>
        <taxon>Bacteria</taxon>
        <taxon>Bacillati</taxon>
        <taxon>Bacillota</taxon>
        <taxon>Bacilli</taxon>
        <taxon>Lactobacillales</taxon>
        <taxon>Lactobacillaceae</taxon>
        <taxon>Ligilactobacillus</taxon>
    </lineage>
</organism>
<evidence type="ECO:0000313" key="9">
    <source>
        <dbReference type="Proteomes" id="UP001139006"/>
    </source>
</evidence>
<comment type="similarity">
    <text evidence="2 7">Belongs to the glutathione peroxidase family.</text>
</comment>
<dbReference type="FunFam" id="3.40.30.10:FF:000010">
    <property type="entry name" value="Glutathione peroxidase"/>
    <property type="match status" value="1"/>
</dbReference>
<dbReference type="CDD" id="cd00340">
    <property type="entry name" value="GSH_Peroxidase"/>
    <property type="match status" value="1"/>
</dbReference>
<evidence type="ECO:0000256" key="4">
    <source>
        <dbReference type="ARBA" id="ARBA00023002"/>
    </source>
</evidence>
<feature type="active site" evidence="6">
    <location>
        <position position="36"/>
    </location>
</feature>
<reference evidence="8 9" key="1">
    <citation type="journal article" date="2023" name="Int. J. Syst. Evol. Microbiol.">
        <title>Ligilactobacillus ubinensis sp. nov., a novel species isolated from the wild ferment of a durian fruit (Durio zibethinus).</title>
        <authorList>
            <person name="Heng Y.C."/>
            <person name="Menon N."/>
            <person name="Chen B."/>
            <person name="Loo B.Z.L."/>
            <person name="Wong G.W.J."/>
            <person name="Lim A.C.H."/>
            <person name="Silvaraju S."/>
            <person name="Kittelmann S."/>
        </authorList>
    </citation>
    <scope>NUCLEOTIDE SEQUENCE [LARGE SCALE GENOMIC DNA]</scope>
    <source>
        <strain evidence="8 9">WILCCON 0076</strain>
    </source>
</reference>
<evidence type="ECO:0000313" key="8">
    <source>
        <dbReference type="EMBL" id="MCP0886574.1"/>
    </source>
</evidence>
<dbReference type="Proteomes" id="UP001139006">
    <property type="component" value="Unassembled WGS sequence"/>
</dbReference>
<accession>A0A9X2JL65</accession>
<dbReference type="PROSITE" id="PS51355">
    <property type="entry name" value="GLUTATHIONE_PEROXID_3"/>
    <property type="match status" value="1"/>
</dbReference>
<evidence type="ECO:0000256" key="5">
    <source>
        <dbReference type="ARBA" id="ARBA00069346"/>
    </source>
</evidence>
<dbReference type="AlphaFoldDB" id="A0A9X2JL65"/>
<dbReference type="PANTHER" id="PTHR11592:SF78">
    <property type="entry name" value="GLUTATHIONE PEROXIDASE"/>
    <property type="match status" value="1"/>
</dbReference>
<protein>
    <recommendedName>
        <fullName evidence="5 7">Glutathione peroxidase</fullName>
    </recommendedName>
</protein>
<dbReference type="EMBL" id="JAIULA010000006">
    <property type="protein sequence ID" value="MCP0886574.1"/>
    <property type="molecule type" value="Genomic_DNA"/>
</dbReference>
<dbReference type="InterPro" id="IPR036249">
    <property type="entry name" value="Thioredoxin-like_sf"/>
</dbReference>